<gene>
    <name evidence="4" type="ORF">M501DRAFT_579670</name>
</gene>
<dbReference type="PROSITE" id="PS51526">
    <property type="entry name" value="RFX_DBD"/>
    <property type="match status" value="1"/>
</dbReference>
<evidence type="ECO:0000313" key="5">
    <source>
        <dbReference type="Proteomes" id="UP000799429"/>
    </source>
</evidence>
<dbReference type="Pfam" id="PF25340">
    <property type="entry name" value="BCD_RFX"/>
    <property type="match status" value="1"/>
</dbReference>
<dbReference type="InterPro" id="IPR057321">
    <property type="entry name" value="RFX1-4/6/8-like_BCD"/>
</dbReference>
<dbReference type="Proteomes" id="UP000799429">
    <property type="component" value="Unassembled WGS sequence"/>
</dbReference>
<dbReference type="Gene3D" id="1.10.10.10">
    <property type="entry name" value="Winged helix-like DNA-binding domain superfamily/Winged helix DNA-binding domain"/>
    <property type="match status" value="1"/>
</dbReference>
<feature type="region of interest" description="Disordered" evidence="2">
    <location>
        <begin position="1"/>
        <end position="64"/>
    </location>
</feature>
<evidence type="ECO:0000313" key="4">
    <source>
        <dbReference type="EMBL" id="KAF2841634.1"/>
    </source>
</evidence>
<feature type="domain" description="RFX-type winged-helix" evidence="3">
    <location>
        <begin position="190"/>
        <end position="265"/>
    </location>
</feature>
<reference evidence="4" key="1">
    <citation type="journal article" date="2020" name="Stud. Mycol.">
        <title>101 Dothideomycetes genomes: a test case for predicting lifestyles and emergence of pathogens.</title>
        <authorList>
            <person name="Haridas S."/>
            <person name="Albert R."/>
            <person name="Binder M."/>
            <person name="Bloem J."/>
            <person name="Labutti K."/>
            <person name="Salamov A."/>
            <person name="Andreopoulos B."/>
            <person name="Baker S."/>
            <person name="Barry K."/>
            <person name="Bills G."/>
            <person name="Bluhm B."/>
            <person name="Cannon C."/>
            <person name="Castanera R."/>
            <person name="Culley D."/>
            <person name="Daum C."/>
            <person name="Ezra D."/>
            <person name="Gonzalez J."/>
            <person name="Henrissat B."/>
            <person name="Kuo A."/>
            <person name="Liang C."/>
            <person name="Lipzen A."/>
            <person name="Lutzoni F."/>
            <person name="Magnuson J."/>
            <person name="Mondo S."/>
            <person name="Nolan M."/>
            <person name="Ohm R."/>
            <person name="Pangilinan J."/>
            <person name="Park H.-J."/>
            <person name="Ramirez L."/>
            <person name="Alfaro M."/>
            <person name="Sun H."/>
            <person name="Tritt A."/>
            <person name="Yoshinaga Y."/>
            <person name="Zwiers L.-H."/>
            <person name="Turgeon B."/>
            <person name="Goodwin S."/>
            <person name="Spatafora J."/>
            <person name="Crous P."/>
            <person name="Grigoriev I."/>
        </authorList>
    </citation>
    <scope>NUCLEOTIDE SEQUENCE</scope>
    <source>
        <strain evidence="4">CBS 101060</strain>
    </source>
</reference>
<dbReference type="FunFam" id="1.10.10.10:FF:000119">
    <property type="entry name" value="DNA damage and replication checkpoint protein"/>
    <property type="match status" value="1"/>
</dbReference>
<dbReference type="AlphaFoldDB" id="A0A9P4VVG2"/>
<feature type="region of interest" description="Disordered" evidence="2">
    <location>
        <begin position="130"/>
        <end position="152"/>
    </location>
</feature>
<dbReference type="GO" id="GO:0000978">
    <property type="term" value="F:RNA polymerase II cis-regulatory region sequence-specific DNA binding"/>
    <property type="evidence" value="ECO:0007669"/>
    <property type="project" value="TreeGrafter"/>
</dbReference>
<sequence>MANSNRRPRSSTSNSTKSVQRTPSRASTTSLQSGATLESSLEAALRQNHAESQPKSKMYTNHSSFLQGDNPLLEAVYGMPINPAGDVANTDMGSQFRSIQARQMPGVGQTYVSMQNADINNAIANAAMAHPSGAETDDKKKRGSGTSAANDKELRELLHTNQRRSLQDVATEVIAAERSTRSEKTKQLFAMLWLKESCRAVDKVTVPRSRVYSHYNARCGTERVVPLNPASFGKLVRVIFPGIQTRRLGVRGESKYHYVNLNLLETSPILGQDQQRHEAQSRAAPSPRASITHIDFNSIQHLPADTAAFPTQDNNLSPEPRSASTGKASAGRTYAYLNEAGLNPGSKFPGSYEQVLKFPSMEDTLLDENVDIEFPDLYQYLPPRTDPDAAQALIALYRTHCTSLIDCIRFVKDKQFFRLFGSFHGNLTVPVQKVFSLPTVAPWINACDWLMYKKMMRYLHQLALSSVPQRVCKFFESIWKTLHDHIVKTFQGYPAHLIEAKLEPATLFANAIKRMLKVNTTAHAVAELFVGQDSPDKRHLMWADWVKSVNPKDIMESEVPKCTHNGYEEVYKVLTEEIRRCLQPLPMEFIEQGTQYESAAVMASMEMIDTEEPMVNGLDRIVLFLRSLPTRFPEASARTLLNCINGVGSAALRDIVIEGGQTFAQWSYVKCFVDELAFWLAAYGGFLSHATPDPAQKDTPMVNGSHPNSQENSRFPSVNGDVTTTHNGFVAVNSGMNSGAAPVSRKDTFDTPMMQTENIDDSGIVLSMDHDQVPMTGEEANKYLMDNFSYNMA</sequence>
<keyword evidence="1" id="KW-0238">DNA-binding</keyword>
<feature type="compositionally biased region" description="Low complexity" evidence="2">
    <location>
        <begin position="1"/>
        <end position="18"/>
    </location>
</feature>
<dbReference type="InterPro" id="IPR003150">
    <property type="entry name" value="DNA-bd_RFX"/>
</dbReference>
<dbReference type="EMBL" id="MU006091">
    <property type="protein sequence ID" value="KAF2841634.1"/>
    <property type="molecule type" value="Genomic_DNA"/>
</dbReference>
<feature type="region of interest" description="Disordered" evidence="2">
    <location>
        <begin position="308"/>
        <end position="328"/>
    </location>
</feature>
<dbReference type="InterPro" id="IPR036390">
    <property type="entry name" value="WH_DNA-bd_sf"/>
</dbReference>
<comment type="caution">
    <text evidence="4">The sequence shown here is derived from an EMBL/GenBank/DDBJ whole genome shotgun (WGS) entry which is preliminary data.</text>
</comment>
<dbReference type="InterPro" id="IPR036388">
    <property type="entry name" value="WH-like_DNA-bd_sf"/>
</dbReference>
<organism evidence="4 5">
    <name type="scientific">Patellaria atrata CBS 101060</name>
    <dbReference type="NCBI Taxonomy" id="1346257"/>
    <lineage>
        <taxon>Eukaryota</taxon>
        <taxon>Fungi</taxon>
        <taxon>Dikarya</taxon>
        <taxon>Ascomycota</taxon>
        <taxon>Pezizomycotina</taxon>
        <taxon>Dothideomycetes</taxon>
        <taxon>Dothideomycetes incertae sedis</taxon>
        <taxon>Patellariales</taxon>
        <taxon>Patellariaceae</taxon>
        <taxon>Patellaria</taxon>
    </lineage>
</organism>
<feature type="region of interest" description="Disordered" evidence="2">
    <location>
        <begin position="694"/>
        <end position="718"/>
    </location>
</feature>
<dbReference type="InterPro" id="IPR039779">
    <property type="entry name" value="RFX-like"/>
</dbReference>
<dbReference type="PANTHER" id="PTHR12619">
    <property type="entry name" value="RFX TRANSCRIPTION FACTOR FAMILY"/>
    <property type="match status" value="1"/>
</dbReference>
<evidence type="ECO:0000256" key="1">
    <source>
        <dbReference type="ARBA" id="ARBA00023125"/>
    </source>
</evidence>
<proteinExistence type="predicted"/>
<dbReference type="Pfam" id="PF02257">
    <property type="entry name" value="RFX_DNA_binding"/>
    <property type="match status" value="1"/>
</dbReference>
<protein>
    <recommendedName>
        <fullName evidence="3">RFX-type winged-helix domain-containing protein</fullName>
    </recommendedName>
</protein>
<feature type="compositionally biased region" description="Polar residues" evidence="2">
    <location>
        <begin position="55"/>
        <end position="64"/>
    </location>
</feature>
<feature type="compositionally biased region" description="Polar residues" evidence="2">
    <location>
        <begin position="19"/>
        <end position="39"/>
    </location>
</feature>
<dbReference type="GO" id="GO:0000981">
    <property type="term" value="F:DNA-binding transcription factor activity, RNA polymerase II-specific"/>
    <property type="evidence" value="ECO:0007669"/>
    <property type="project" value="TreeGrafter"/>
</dbReference>
<name>A0A9P4VVG2_9PEZI</name>
<evidence type="ECO:0000259" key="3">
    <source>
        <dbReference type="PROSITE" id="PS51526"/>
    </source>
</evidence>
<feature type="compositionally biased region" description="Polar residues" evidence="2">
    <location>
        <begin position="309"/>
        <end position="327"/>
    </location>
</feature>
<accession>A0A9P4VVG2</accession>
<dbReference type="SUPFAM" id="SSF46785">
    <property type="entry name" value="Winged helix' DNA-binding domain"/>
    <property type="match status" value="1"/>
</dbReference>
<dbReference type="OrthoDB" id="10056949at2759"/>
<feature type="compositionally biased region" description="Polar residues" evidence="2">
    <location>
        <begin position="705"/>
        <end position="718"/>
    </location>
</feature>
<keyword evidence="5" id="KW-1185">Reference proteome</keyword>
<evidence type="ECO:0000256" key="2">
    <source>
        <dbReference type="SAM" id="MobiDB-lite"/>
    </source>
</evidence>
<dbReference type="PANTHER" id="PTHR12619:SF5">
    <property type="entry name" value="TRANSCRIPTION FACTOR RFX4"/>
    <property type="match status" value="1"/>
</dbReference>